<accession>A0A1U9ZAA9</accession>
<sequence length="52" mass="6232">MIKLKCIKVSVVGNRFTLNKEYNLFNGYITDDYGKRWVFGSWDSDYNFEKVE</sequence>
<dbReference type="EMBL" id="KY742649">
    <property type="protein sequence ID" value="AQZ54606.1"/>
    <property type="molecule type" value="Genomic_DNA"/>
</dbReference>
<dbReference type="RefSeq" id="YP_009600610.1">
    <property type="nucleotide sequence ID" value="NC_041925.1"/>
</dbReference>
<dbReference type="Proteomes" id="UP000221468">
    <property type="component" value="Segment"/>
</dbReference>
<proteinExistence type="predicted"/>
<reference evidence="1 2" key="1">
    <citation type="journal article" date="2019" name="Genomics">
        <title>Genomic analyses of a novel bacteriophage (VB_PmiS-Isfahan) within Siphoviridae family infecting Proteus mirabilis.</title>
        <authorList>
            <person name="Yazdi M."/>
            <person name="Bouzari M."/>
            <person name="Ghaemi E.A."/>
        </authorList>
    </citation>
    <scope>NUCLEOTIDE SEQUENCE [LARGE SCALE GENOMIC DNA]</scope>
</reference>
<evidence type="ECO:0000313" key="2">
    <source>
        <dbReference type="Proteomes" id="UP000221468"/>
    </source>
</evidence>
<name>A0A1U9ZAA9_9CAUD</name>
<organism evidence="1 2">
    <name type="scientific">Proteus phage VB_PmiS-Isfahan</name>
    <dbReference type="NCBI Taxonomy" id="1969841"/>
    <lineage>
        <taxon>Viruses</taxon>
        <taxon>Duplodnaviria</taxon>
        <taxon>Heunggongvirae</taxon>
        <taxon>Uroviricota</taxon>
        <taxon>Caudoviricetes</taxon>
        <taxon>Gorganvirus</taxon>
        <taxon>Gorganvirus isfahan</taxon>
    </lineage>
</organism>
<protein>
    <submittedName>
        <fullName evidence="1">Uncharacterized protein</fullName>
    </submittedName>
</protein>
<keyword evidence="2" id="KW-1185">Reference proteome</keyword>
<dbReference type="GeneID" id="40076416"/>
<dbReference type="KEGG" id="vg:40076416"/>
<evidence type="ECO:0000313" key="1">
    <source>
        <dbReference type="EMBL" id="AQZ54606.1"/>
    </source>
</evidence>